<sequence length="24" mass="2825">MAHYMPVPAKLVLQKKDSWRGKIK</sequence>
<protein>
    <submittedName>
        <fullName evidence="1">Uncharacterized protein</fullName>
    </submittedName>
</protein>
<accession>A0AAN8T6N2</accession>
<dbReference type="EMBL" id="JBANQN010000010">
    <property type="protein sequence ID" value="KAK6778116.1"/>
    <property type="molecule type" value="Genomic_DNA"/>
</dbReference>
<gene>
    <name evidence="1" type="ORF">RDI58_024834</name>
</gene>
<organism evidence="1 2">
    <name type="scientific">Solanum bulbocastanum</name>
    <name type="common">Wild potato</name>
    <dbReference type="NCBI Taxonomy" id="147425"/>
    <lineage>
        <taxon>Eukaryota</taxon>
        <taxon>Viridiplantae</taxon>
        <taxon>Streptophyta</taxon>
        <taxon>Embryophyta</taxon>
        <taxon>Tracheophyta</taxon>
        <taxon>Spermatophyta</taxon>
        <taxon>Magnoliopsida</taxon>
        <taxon>eudicotyledons</taxon>
        <taxon>Gunneridae</taxon>
        <taxon>Pentapetalae</taxon>
        <taxon>asterids</taxon>
        <taxon>lamiids</taxon>
        <taxon>Solanales</taxon>
        <taxon>Solanaceae</taxon>
        <taxon>Solanoideae</taxon>
        <taxon>Solaneae</taxon>
        <taxon>Solanum</taxon>
    </lineage>
</organism>
<evidence type="ECO:0000313" key="1">
    <source>
        <dbReference type="EMBL" id="KAK6778116.1"/>
    </source>
</evidence>
<dbReference type="Proteomes" id="UP001371456">
    <property type="component" value="Unassembled WGS sequence"/>
</dbReference>
<keyword evidence="2" id="KW-1185">Reference proteome</keyword>
<reference evidence="1 2" key="1">
    <citation type="submission" date="2024-02" db="EMBL/GenBank/DDBJ databases">
        <title>de novo genome assembly of Solanum bulbocastanum strain 11H21.</title>
        <authorList>
            <person name="Hosaka A.J."/>
        </authorList>
    </citation>
    <scope>NUCLEOTIDE SEQUENCE [LARGE SCALE GENOMIC DNA]</scope>
    <source>
        <tissue evidence="1">Young leaves</tissue>
    </source>
</reference>
<dbReference type="AlphaFoldDB" id="A0AAN8T6N2"/>
<comment type="caution">
    <text evidence="1">The sequence shown here is derived from an EMBL/GenBank/DDBJ whole genome shotgun (WGS) entry which is preliminary data.</text>
</comment>
<evidence type="ECO:0000313" key="2">
    <source>
        <dbReference type="Proteomes" id="UP001371456"/>
    </source>
</evidence>
<proteinExistence type="predicted"/>
<name>A0AAN8T6N2_SOLBU</name>